<feature type="domain" description="Guanylate cyclase" evidence="19">
    <location>
        <begin position="745"/>
        <end position="875"/>
    </location>
</feature>
<dbReference type="InterPro" id="IPR001828">
    <property type="entry name" value="ANF_lig-bd_rcpt"/>
</dbReference>
<dbReference type="InterPro" id="IPR011009">
    <property type="entry name" value="Kinase-like_dom_sf"/>
</dbReference>
<evidence type="ECO:0000313" key="20">
    <source>
        <dbReference type="EMBL" id="GFT51956.1"/>
    </source>
</evidence>
<keyword evidence="12 14" id="KW-0456">Lyase</keyword>
<evidence type="ECO:0000256" key="15">
    <source>
        <dbReference type="RuleBase" id="RU003431"/>
    </source>
</evidence>
<evidence type="ECO:0000256" key="2">
    <source>
        <dbReference type="ARBA" id="ARBA00004251"/>
    </source>
</evidence>
<evidence type="ECO:0000256" key="1">
    <source>
        <dbReference type="ARBA" id="ARBA00001436"/>
    </source>
</evidence>
<dbReference type="GO" id="GO:0035556">
    <property type="term" value="P:intracellular signal transduction"/>
    <property type="evidence" value="ECO:0007669"/>
    <property type="project" value="InterPro"/>
</dbReference>
<keyword evidence="21" id="KW-1185">Reference proteome</keyword>
<dbReference type="InterPro" id="IPR000719">
    <property type="entry name" value="Prot_kinase_dom"/>
</dbReference>
<keyword evidence="4" id="KW-0812">Transmembrane</keyword>
<dbReference type="CDD" id="cd14042">
    <property type="entry name" value="PK_GC-A_B"/>
    <property type="match status" value="1"/>
</dbReference>
<dbReference type="Pfam" id="PF07701">
    <property type="entry name" value="HNOBA"/>
    <property type="match status" value="1"/>
</dbReference>
<evidence type="ECO:0000256" key="10">
    <source>
        <dbReference type="ARBA" id="ARBA00023170"/>
    </source>
</evidence>
<name>A0A8X6P5B9_NEPPI</name>
<evidence type="ECO:0000256" key="14">
    <source>
        <dbReference type="RuleBase" id="RU000405"/>
    </source>
</evidence>
<keyword evidence="10" id="KW-0675">Receptor</keyword>
<comment type="similarity">
    <text evidence="14">Belongs to the adenylyl cyclase class-4/guanylyl cyclase family.</text>
</comment>
<dbReference type="InterPro" id="IPR018297">
    <property type="entry name" value="A/G_cyclase_CS"/>
</dbReference>
<dbReference type="FunFam" id="3.40.50.2300:FF:000311">
    <property type="entry name" value="Guanylate cyclase"/>
    <property type="match status" value="1"/>
</dbReference>
<feature type="region of interest" description="Disordered" evidence="17">
    <location>
        <begin position="931"/>
        <end position="976"/>
    </location>
</feature>
<keyword evidence="13 15" id="KW-0141">cGMP biosynthesis</keyword>
<evidence type="ECO:0000256" key="12">
    <source>
        <dbReference type="ARBA" id="ARBA00023239"/>
    </source>
</evidence>
<dbReference type="Gene3D" id="1.10.510.10">
    <property type="entry name" value="Transferase(Phosphotransferase) domain 1"/>
    <property type="match status" value="1"/>
</dbReference>
<dbReference type="InterPro" id="IPR029787">
    <property type="entry name" value="Nucleotide_cyclase"/>
</dbReference>
<evidence type="ECO:0000256" key="9">
    <source>
        <dbReference type="ARBA" id="ARBA00023136"/>
    </source>
</evidence>
<keyword evidence="11" id="KW-0325">Glycoprotein</keyword>
<keyword evidence="16" id="KW-0175">Coiled coil</keyword>
<feature type="compositionally biased region" description="Polar residues" evidence="17">
    <location>
        <begin position="938"/>
        <end position="962"/>
    </location>
</feature>
<dbReference type="PROSITE" id="PS50125">
    <property type="entry name" value="GUANYLATE_CYCLASE_2"/>
    <property type="match status" value="1"/>
</dbReference>
<gene>
    <name evidence="20" type="primary">Gyc32E</name>
    <name evidence="20" type="ORF">NPIL_542421</name>
</gene>
<dbReference type="GO" id="GO:0007168">
    <property type="term" value="P:receptor guanylyl cyclase signaling pathway"/>
    <property type="evidence" value="ECO:0007669"/>
    <property type="project" value="TreeGrafter"/>
</dbReference>
<feature type="coiled-coil region" evidence="16">
    <location>
        <begin position="682"/>
        <end position="713"/>
    </location>
</feature>
<dbReference type="SUPFAM" id="SSF55073">
    <property type="entry name" value="Nucleotide cyclase"/>
    <property type="match status" value="1"/>
</dbReference>
<dbReference type="Pfam" id="PF00211">
    <property type="entry name" value="Guanylate_cyc"/>
    <property type="match status" value="1"/>
</dbReference>
<proteinExistence type="inferred from homology"/>
<evidence type="ECO:0000256" key="3">
    <source>
        <dbReference type="ARBA" id="ARBA00012202"/>
    </source>
</evidence>
<evidence type="ECO:0000259" key="18">
    <source>
        <dbReference type="PROSITE" id="PS50011"/>
    </source>
</evidence>
<comment type="subcellular location">
    <subcellularLocation>
        <location evidence="2">Cell membrane</location>
        <topology evidence="2">Single-pass type I membrane protein</topology>
    </subcellularLocation>
</comment>
<dbReference type="Gene3D" id="3.30.70.1230">
    <property type="entry name" value="Nucleotide cyclase"/>
    <property type="match status" value="1"/>
</dbReference>
<dbReference type="SMART" id="SM00044">
    <property type="entry name" value="CYCc"/>
    <property type="match status" value="1"/>
</dbReference>
<dbReference type="Pfam" id="PF01094">
    <property type="entry name" value="ANF_receptor"/>
    <property type="match status" value="1"/>
</dbReference>
<dbReference type="InterPro" id="IPR001054">
    <property type="entry name" value="A/G_cyclase"/>
</dbReference>
<dbReference type="CDD" id="cd07302">
    <property type="entry name" value="CHD"/>
    <property type="match status" value="1"/>
</dbReference>
<keyword evidence="7" id="KW-1133">Transmembrane helix</keyword>
<dbReference type="PANTHER" id="PTHR11920:SF335">
    <property type="entry name" value="GUANYLATE CYCLASE"/>
    <property type="match status" value="1"/>
</dbReference>
<keyword evidence="8" id="KW-0342">GTP-binding</keyword>
<feature type="domain" description="Protein kinase" evidence="18">
    <location>
        <begin position="402"/>
        <end position="674"/>
    </location>
</feature>
<dbReference type="GO" id="GO:0005886">
    <property type="term" value="C:plasma membrane"/>
    <property type="evidence" value="ECO:0007669"/>
    <property type="project" value="UniProtKB-SubCell"/>
</dbReference>
<dbReference type="Pfam" id="PF07714">
    <property type="entry name" value="PK_Tyr_Ser-Thr"/>
    <property type="match status" value="1"/>
</dbReference>
<dbReference type="EMBL" id="BMAW01112328">
    <property type="protein sequence ID" value="GFT51956.1"/>
    <property type="molecule type" value="Genomic_DNA"/>
</dbReference>
<dbReference type="GO" id="GO:0004016">
    <property type="term" value="F:adenylate cyclase activity"/>
    <property type="evidence" value="ECO:0007669"/>
    <property type="project" value="TreeGrafter"/>
</dbReference>
<reference evidence="20" key="1">
    <citation type="submission" date="2020-08" db="EMBL/GenBank/DDBJ databases">
        <title>Multicomponent nature underlies the extraordinary mechanical properties of spider dragline silk.</title>
        <authorList>
            <person name="Kono N."/>
            <person name="Nakamura H."/>
            <person name="Mori M."/>
            <person name="Yoshida Y."/>
            <person name="Ohtoshi R."/>
            <person name="Malay A.D."/>
            <person name="Moran D.A.P."/>
            <person name="Tomita M."/>
            <person name="Numata K."/>
            <person name="Arakawa K."/>
        </authorList>
    </citation>
    <scope>NUCLEOTIDE SEQUENCE</scope>
</reference>
<dbReference type="GO" id="GO:0005525">
    <property type="term" value="F:GTP binding"/>
    <property type="evidence" value="ECO:0007669"/>
    <property type="project" value="UniProtKB-KW"/>
</dbReference>
<dbReference type="InterPro" id="IPR011645">
    <property type="entry name" value="HNOB_dom_associated"/>
</dbReference>
<evidence type="ECO:0000313" key="21">
    <source>
        <dbReference type="Proteomes" id="UP000887013"/>
    </source>
</evidence>
<evidence type="ECO:0000256" key="4">
    <source>
        <dbReference type="ARBA" id="ARBA00022692"/>
    </source>
</evidence>
<comment type="caution">
    <text evidence="20">The sequence shown here is derived from an EMBL/GenBank/DDBJ whole genome shotgun (WGS) entry which is preliminary data.</text>
</comment>
<sequence length="976" mass="110873">MKLFPTFARTRPSNTQISRSVSSLLLTFGWMKVSFLYSTEPDGSFREISRTIVSALDDAGIQVKFLGTWSYIYHHGYGENPFDRLVEQSYQESRIYVILGHNFEYLGMMMSLRKRGLLDNGEYFVVGVDIEQYDNQNPMKYLKGLLKDEIEEDAKKAFQSYLGVVASSPIGFEDFTAKVNKYMQLPPFNFPNPVSSFGGMKKVPAEGAYLYDAVYVYARALNECLINKEDPYDGREIMKYITGKTYFSAMGYITYMDENGDAEGNYTLISRQKVPEFPGEYGLYPVGVFQLPENRTSLPYLKFLSEIDWVGNGPPADEPVCGFHGKKCVMWKVAIFVSGVTAAILLLALLVTYKNWAYEQELDSLLWKIDYKDIQINECTPSTNTRSVSKNIHPLIRTSQVSLSSNVEGDFRYTTIFTTVGIYKGRMLAVKRFKKKSIDITRKMKKELKVMRDLRHDNLNPFVGACVEPPNVIIITEYCSRGSLRDILENEDVKLDNMFNASIIGDIFRGMTYLHESPLRSHGNLKSSNCLVDSRWVVKISDFGLHELKFGADTGDNEMDFEKQCEKLLWKAPELLRDPCSPANGTQKGDIYSFGIILYEIISRKGPYGHTSMTPSEIIKCVIRKDQNPPFRPRVAKLCGSFDCVINCMQECWSENPENRPDFKSISAKLRPMRRGMKPNIFDNMLAMMEKYANNLEALVDERTDQLNEEKKKTDALLYEMLPKYVADQLKRGHKVEAESFDSVTIYFSDIVGFTKMSAECSPLEVVDFLNDLYTCFDSIIENYDVYKVETIGDAYMVVSGLPIQNGDKHAGEIASMALHLLEAIKMFPLRHKSEETLMLRIGIHSGAVCAGVVGRKMPRYCLFGDTVNTASRMESTGLPLRVHCSESSKILLEKLGGYSLDERGIVNIKGKGDMKTFWLTGQDLFRKKKLPEPEASQKVNSNQSVTRSSLRQPNKMSNSKSVHCRRMSLESPKQL</sequence>
<dbReference type="FunFam" id="3.30.70.1230:FF:000004">
    <property type="entry name" value="Guanylate cyclase"/>
    <property type="match status" value="1"/>
</dbReference>
<dbReference type="PANTHER" id="PTHR11920">
    <property type="entry name" value="GUANYLYL CYCLASE"/>
    <property type="match status" value="1"/>
</dbReference>
<keyword evidence="9" id="KW-0472">Membrane</keyword>
<evidence type="ECO:0000256" key="16">
    <source>
        <dbReference type="SAM" id="Coils"/>
    </source>
</evidence>
<dbReference type="PROSITE" id="PS50011">
    <property type="entry name" value="PROTEIN_KINASE_DOM"/>
    <property type="match status" value="1"/>
</dbReference>
<dbReference type="PROSITE" id="PS00452">
    <property type="entry name" value="GUANYLATE_CYCLASE_1"/>
    <property type="match status" value="1"/>
</dbReference>
<accession>A0A8X6P5B9</accession>
<dbReference type="InterPro" id="IPR001245">
    <property type="entry name" value="Ser-Thr/Tyr_kinase_cat_dom"/>
</dbReference>
<dbReference type="SMART" id="SM00220">
    <property type="entry name" value="S_TKc"/>
    <property type="match status" value="1"/>
</dbReference>
<dbReference type="Proteomes" id="UP000887013">
    <property type="component" value="Unassembled WGS sequence"/>
</dbReference>
<evidence type="ECO:0000259" key="19">
    <source>
        <dbReference type="PROSITE" id="PS50125"/>
    </source>
</evidence>
<dbReference type="GO" id="GO:0004672">
    <property type="term" value="F:protein kinase activity"/>
    <property type="evidence" value="ECO:0007669"/>
    <property type="project" value="InterPro"/>
</dbReference>
<dbReference type="EC" id="4.6.1.2" evidence="3 15"/>
<protein>
    <recommendedName>
        <fullName evidence="3 15">Guanylate cyclase</fullName>
        <ecNumber evidence="3 15">4.6.1.2</ecNumber>
    </recommendedName>
</protein>
<dbReference type="OrthoDB" id="6415210at2759"/>
<dbReference type="SUPFAM" id="SSF53822">
    <property type="entry name" value="Periplasmic binding protein-like I"/>
    <property type="match status" value="1"/>
</dbReference>
<evidence type="ECO:0000256" key="13">
    <source>
        <dbReference type="ARBA" id="ARBA00023293"/>
    </source>
</evidence>
<evidence type="ECO:0000256" key="17">
    <source>
        <dbReference type="SAM" id="MobiDB-lite"/>
    </source>
</evidence>
<evidence type="ECO:0000256" key="11">
    <source>
        <dbReference type="ARBA" id="ARBA00023180"/>
    </source>
</evidence>
<dbReference type="AlphaFoldDB" id="A0A8X6P5B9"/>
<keyword evidence="6" id="KW-0547">Nucleotide-binding</keyword>
<dbReference type="Gene3D" id="3.40.50.2300">
    <property type="match status" value="1"/>
</dbReference>
<evidence type="ECO:0000256" key="5">
    <source>
        <dbReference type="ARBA" id="ARBA00022729"/>
    </source>
</evidence>
<dbReference type="GO" id="GO:0004383">
    <property type="term" value="F:guanylate cyclase activity"/>
    <property type="evidence" value="ECO:0007669"/>
    <property type="project" value="UniProtKB-EC"/>
</dbReference>
<keyword evidence="5" id="KW-0732">Signal</keyword>
<dbReference type="GO" id="GO:0001653">
    <property type="term" value="F:peptide receptor activity"/>
    <property type="evidence" value="ECO:0007669"/>
    <property type="project" value="TreeGrafter"/>
</dbReference>
<dbReference type="InterPro" id="IPR050401">
    <property type="entry name" value="Cyclic_nucleotide_synthase"/>
</dbReference>
<dbReference type="FunFam" id="1.10.510.10:FF:000420">
    <property type="entry name" value="Guanylate cyclase"/>
    <property type="match status" value="1"/>
</dbReference>
<dbReference type="InterPro" id="IPR028082">
    <property type="entry name" value="Peripla_BP_I"/>
</dbReference>
<evidence type="ECO:0000256" key="7">
    <source>
        <dbReference type="ARBA" id="ARBA00022989"/>
    </source>
</evidence>
<evidence type="ECO:0000256" key="6">
    <source>
        <dbReference type="ARBA" id="ARBA00022741"/>
    </source>
</evidence>
<dbReference type="SUPFAM" id="SSF56112">
    <property type="entry name" value="Protein kinase-like (PK-like)"/>
    <property type="match status" value="1"/>
</dbReference>
<comment type="catalytic activity">
    <reaction evidence="1 15">
        <text>GTP = 3',5'-cyclic GMP + diphosphate</text>
        <dbReference type="Rhea" id="RHEA:13665"/>
        <dbReference type="ChEBI" id="CHEBI:33019"/>
        <dbReference type="ChEBI" id="CHEBI:37565"/>
        <dbReference type="ChEBI" id="CHEBI:57746"/>
        <dbReference type="EC" id="4.6.1.2"/>
    </reaction>
</comment>
<evidence type="ECO:0000256" key="8">
    <source>
        <dbReference type="ARBA" id="ARBA00023134"/>
    </source>
</evidence>
<dbReference type="GO" id="GO:0005524">
    <property type="term" value="F:ATP binding"/>
    <property type="evidence" value="ECO:0007669"/>
    <property type="project" value="InterPro"/>
</dbReference>
<organism evidence="20 21">
    <name type="scientific">Nephila pilipes</name>
    <name type="common">Giant wood spider</name>
    <name type="synonym">Nephila maculata</name>
    <dbReference type="NCBI Taxonomy" id="299642"/>
    <lineage>
        <taxon>Eukaryota</taxon>
        <taxon>Metazoa</taxon>
        <taxon>Ecdysozoa</taxon>
        <taxon>Arthropoda</taxon>
        <taxon>Chelicerata</taxon>
        <taxon>Arachnida</taxon>
        <taxon>Araneae</taxon>
        <taxon>Araneomorphae</taxon>
        <taxon>Entelegynae</taxon>
        <taxon>Araneoidea</taxon>
        <taxon>Nephilidae</taxon>
        <taxon>Nephila</taxon>
    </lineage>
</organism>